<comment type="caution">
    <text evidence="2">The sequence shown here is derived from an EMBL/GenBank/DDBJ whole genome shotgun (WGS) entry which is preliminary data.</text>
</comment>
<evidence type="ECO:0000313" key="2">
    <source>
        <dbReference type="EMBL" id="KAJ7189944.1"/>
    </source>
</evidence>
<evidence type="ECO:0000313" key="3">
    <source>
        <dbReference type="Proteomes" id="UP001219525"/>
    </source>
</evidence>
<name>A0AAD6XW00_9AGAR</name>
<organism evidence="2 3">
    <name type="scientific">Mycena pura</name>
    <dbReference type="NCBI Taxonomy" id="153505"/>
    <lineage>
        <taxon>Eukaryota</taxon>
        <taxon>Fungi</taxon>
        <taxon>Dikarya</taxon>
        <taxon>Basidiomycota</taxon>
        <taxon>Agaricomycotina</taxon>
        <taxon>Agaricomycetes</taxon>
        <taxon>Agaricomycetidae</taxon>
        <taxon>Agaricales</taxon>
        <taxon>Marasmiineae</taxon>
        <taxon>Mycenaceae</taxon>
        <taxon>Mycena</taxon>
    </lineage>
</organism>
<evidence type="ECO:0000256" key="1">
    <source>
        <dbReference type="SAM" id="MobiDB-lite"/>
    </source>
</evidence>
<feature type="region of interest" description="Disordered" evidence="1">
    <location>
        <begin position="176"/>
        <end position="252"/>
    </location>
</feature>
<feature type="region of interest" description="Disordered" evidence="1">
    <location>
        <begin position="116"/>
        <end position="139"/>
    </location>
</feature>
<proteinExistence type="predicted"/>
<reference evidence="2" key="1">
    <citation type="submission" date="2023-03" db="EMBL/GenBank/DDBJ databases">
        <title>Massive genome expansion in bonnet fungi (Mycena s.s.) driven by repeated elements and novel gene families across ecological guilds.</title>
        <authorList>
            <consortium name="Lawrence Berkeley National Laboratory"/>
            <person name="Harder C.B."/>
            <person name="Miyauchi S."/>
            <person name="Viragh M."/>
            <person name="Kuo A."/>
            <person name="Thoen E."/>
            <person name="Andreopoulos B."/>
            <person name="Lu D."/>
            <person name="Skrede I."/>
            <person name="Drula E."/>
            <person name="Henrissat B."/>
            <person name="Morin E."/>
            <person name="Kohler A."/>
            <person name="Barry K."/>
            <person name="LaButti K."/>
            <person name="Morin E."/>
            <person name="Salamov A."/>
            <person name="Lipzen A."/>
            <person name="Mereny Z."/>
            <person name="Hegedus B."/>
            <person name="Baldrian P."/>
            <person name="Stursova M."/>
            <person name="Weitz H."/>
            <person name="Taylor A."/>
            <person name="Grigoriev I.V."/>
            <person name="Nagy L.G."/>
            <person name="Martin F."/>
            <person name="Kauserud H."/>
        </authorList>
    </citation>
    <scope>NUCLEOTIDE SEQUENCE</scope>
    <source>
        <strain evidence="2">9144</strain>
    </source>
</reference>
<dbReference type="AlphaFoldDB" id="A0AAD6XW00"/>
<keyword evidence="3" id="KW-1185">Reference proteome</keyword>
<dbReference type="Proteomes" id="UP001219525">
    <property type="component" value="Unassembled WGS sequence"/>
</dbReference>
<gene>
    <name evidence="2" type="ORF">GGX14DRAFT_607431</name>
</gene>
<sequence>MSRTFVLFLYPLQKKCVRFGVRTLLNAEPNAPNLNAKFRFKLPKVSGQSHNPIFEVFLSYSSPAGRECHLDWHFRWDGIKWMCAEDLTKNFGSHTSDWQLPKGDFRQYYHAPSLGDNSTSTPATRCGRSPHHQLPTSTLPPAFMPHSRSDLLQGIHGMLQGLVERVSALEATVSNTTLSSTPARGLSAQRGRVTNAKRQRVFRSRNAGLSTRSQDDSTDSETIDPTLLSEADAATDDGPQTTTTDAESDASSVCSNVDLDKRGQGVLQGFVTSVFRRVCRVPDLNWPNPGDVHENPITGEVYLIPHFQHRVDVIPDRVSEWVTSQIDQPVYRQACFHRQAGFEPSVDAEYNKALCVSVAQQAARNLRDRECWPRGLQLRQDGSDPTWDFMHLIHCSKEAFRNLKRGWKRHQTPELVAKKASADRRFKRRVEKSIQSKKNAAEIAQDFNLTQRFVCNVAHAEYQSDEVSGPESDSGESKEAWKVRLLGAAGYKTDHASVSGYDILEVLLPGWRVENYGNLLFESRRRNSGKNVQKYLRIYTDRVSPRIPRYAPYNSAINQAWLEEMKKNPENATLLADWNSYPEPEGCTFDHNIPDAHYSHTPASDLEMQRMYLIHRDGHPELWICVGNPRVHGWRIGCTPEVKALERNSNTVLVVIINQGA</sequence>
<dbReference type="EMBL" id="JARJCW010000161">
    <property type="protein sequence ID" value="KAJ7189944.1"/>
    <property type="molecule type" value="Genomic_DNA"/>
</dbReference>
<protein>
    <submittedName>
        <fullName evidence="2">Uncharacterized protein</fullName>
    </submittedName>
</protein>
<accession>A0AAD6XW00</accession>